<dbReference type="Proteomes" id="UP000006671">
    <property type="component" value="Unassembled WGS sequence"/>
</dbReference>
<dbReference type="InterPro" id="IPR008532">
    <property type="entry name" value="NFACT_RNA-bd"/>
</dbReference>
<dbReference type="PANTHER" id="PTHR13049:SF2">
    <property type="entry name" value="COILED-COIL DOMAIN-CONTAINING PROTEIN 25"/>
    <property type="match status" value="1"/>
</dbReference>
<reference evidence="4 5" key="1">
    <citation type="journal article" date="2010" name="Cell">
        <title>The genome of Naegleria gruberi illuminates early eukaryotic versatility.</title>
        <authorList>
            <person name="Fritz-Laylin L.K."/>
            <person name="Prochnik S.E."/>
            <person name="Ginger M.L."/>
            <person name="Dacks J.B."/>
            <person name="Carpenter M.L."/>
            <person name="Field M.C."/>
            <person name="Kuo A."/>
            <person name="Paredez A."/>
            <person name="Chapman J."/>
            <person name="Pham J."/>
            <person name="Shu S."/>
            <person name="Neupane R."/>
            <person name="Cipriano M."/>
            <person name="Mancuso J."/>
            <person name="Tu H."/>
            <person name="Salamov A."/>
            <person name="Lindquist E."/>
            <person name="Shapiro H."/>
            <person name="Lucas S."/>
            <person name="Grigoriev I.V."/>
            <person name="Cande W.Z."/>
            <person name="Fulton C."/>
            <person name="Rokhsar D.S."/>
            <person name="Dawson S.C."/>
        </authorList>
    </citation>
    <scope>NUCLEOTIDE SEQUENCE [LARGE SCALE GENOMIC DNA]</scope>
    <source>
        <strain evidence="4 5">NEG-M</strain>
    </source>
</reference>
<proteinExistence type="inferred from homology"/>
<dbReference type="InParanoid" id="D2VGU7"/>
<evidence type="ECO:0000313" key="4">
    <source>
        <dbReference type="EMBL" id="EFC44123.1"/>
    </source>
</evidence>
<feature type="compositionally biased region" description="Acidic residues" evidence="2">
    <location>
        <begin position="202"/>
        <end position="220"/>
    </location>
</feature>
<dbReference type="OMA" id="YHDEKAV"/>
<dbReference type="RefSeq" id="XP_002676867.1">
    <property type="nucleotide sequence ID" value="XM_002676821.1"/>
</dbReference>
<dbReference type="Pfam" id="PF05670">
    <property type="entry name" value="NFACT-R_1"/>
    <property type="match status" value="1"/>
</dbReference>
<dbReference type="OrthoDB" id="200398at2759"/>
<keyword evidence="5" id="KW-1185">Reference proteome</keyword>
<dbReference type="InterPro" id="IPR039730">
    <property type="entry name" value="Jlp2/Ccd25"/>
</dbReference>
<protein>
    <submittedName>
        <fullName evidence="4">Predicted protein</fullName>
    </submittedName>
</protein>
<dbReference type="GeneID" id="8848043"/>
<evidence type="ECO:0000256" key="1">
    <source>
        <dbReference type="ARBA" id="ARBA00008998"/>
    </source>
</evidence>
<organism evidence="5">
    <name type="scientific">Naegleria gruberi</name>
    <name type="common">Amoeba</name>
    <dbReference type="NCBI Taxonomy" id="5762"/>
    <lineage>
        <taxon>Eukaryota</taxon>
        <taxon>Discoba</taxon>
        <taxon>Heterolobosea</taxon>
        <taxon>Tetramitia</taxon>
        <taxon>Eutetramitia</taxon>
        <taxon>Vahlkampfiidae</taxon>
        <taxon>Naegleria</taxon>
    </lineage>
</organism>
<evidence type="ECO:0000256" key="2">
    <source>
        <dbReference type="SAM" id="MobiDB-lite"/>
    </source>
</evidence>
<evidence type="ECO:0000259" key="3">
    <source>
        <dbReference type="Pfam" id="PF05670"/>
    </source>
</evidence>
<dbReference type="eggNOG" id="KOG3272">
    <property type="taxonomic scope" value="Eukaryota"/>
</dbReference>
<feature type="domain" description="NFACT RNA-binding" evidence="3">
    <location>
        <begin position="1"/>
        <end position="108"/>
    </location>
</feature>
<comment type="similarity">
    <text evidence="1">Belongs to the CCDC25 family.</text>
</comment>
<dbReference type="AlphaFoldDB" id="D2VGU7"/>
<dbReference type="VEuPathDB" id="AmoebaDB:NAEGRDRAFT_33927"/>
<evidence type="ECO:0000313" key="5">
    <source>
        <dbReference type="Proteomes" id="UP000006671"/>
    </source>
</evidence>
<name>D2VGU7_NAEGR</name>
<accession>D2VGU7</accession>
<gene>
    <name evidence="4" type="ORF">NAEGRDRAFT_33927</name>
</gene>
<dbReference type="EMBL" id="GG738870">
    <property type="protein sequence ID" value="EFC44123.1"/>
    <property type="molecule type" value="Genomic_DNA"/>
</dbReference>
<sequence>MVFYFTCIDPSYVVYMGRDKFENEDLIKYSFPEDVWFHVDGFSSAHVYLRLHTGQTINDIPKEVIEDLSQLTKYNSIQGKKEPQVKVVYTMASNLKKTGDMDTGEVGFFDRKAVRHVVIQKNKEICNRLNKTQVEKQVDFEKEKMQRDKNFREMQKRESKERAKKEKEELERRKKEAEAKSYDSLFSSNNKKKAHSNYNDDFFGDGGDEVEESKDLDDFF</sequence>
<dbReference type="PANTHER" id="PTHR13049">
    <property type="entry name" value="DUF814-RELATED"/>
    <property type="match status" value="1"/>
</dbReference>
<feature type="region of interest" description="Disordered" evidence="2">
    <location>
        <begin position="145"/>
        <end position="220"/>
    </location>
</feature>
<dbReference type="STRING" id="5762.D2VGU7"/>
<dbReference type="KEGG" id="ngr:NAEGRDRAFT_33927"/>
<feature type="compositionally biased region" description="Basic and acidic residues" evidence="2">
    <location>
        <begin position="145"/>
        <end position="181"/>
    </location>
</feature>